<gene>
    <name evidence="7" type="ORF">RZN69_19710</name>
</gene>
<dbReference type="InterPro" id="IPR024607">
    <property type="entry name" value="Sulfatase_CS"/>
</dbReference>
<evidence type="ECO:0000259" key="6">
    <source>
        <dbReference type="Pfam" id="PF00884"/>
    </source>
</evidence>
<dbReference type="Pfam" id="PF00884">
    <property type="entry name" value="Sulfatase"/>
    <property type="match status" value="1"/>
</dbReference>
<dbReference type="InterPro" id="IPR050738">
    <property type="entry name" value="Sulfatase"/>
</dbReference>
<feature type="compositionally biased region" description="Basic and acidic residues" evidence="5">
    <location>
        <begin position="247"/>
        <end position="257"/>
    </location>
</feature>
<dbReference type="PANTHER" id="PTHR42693">
    <property type="entry name" value="ARYLSULFATASE FAMILY MEMBER"/>
    <property type="match status" value="1"/>
</dbReference>
<sequence>MDRHIPFFIAVLTAFLQITNITRAADNSQSDSKRPNIIFIITDDQNTNELGYLGGNSLTPNIDSLANGGINFTRSYVSSSVCSPSRYTCLTGQYASRCTLPYFTDQASSEGVTRVLWNIGFSPDQINLPQALQGGGYKTGFVGKWHINGLPGWKTIAKGTDVNDPIVKETLESNQRNFSKGVKTHGFDFAKNIYAGNPDDDQGLKNVGLNKHNQEWLTQAGLEFIEEYKDEPFFLYFSTTLTHVPDTHESLTGDPRRSPVGMLDEPITGVQPSRESVIERCKAAGIPKKNWGATWLDDGVGALMKKLDDLGIAENTLIVYFVDHGMVSTSKGTCYVGGLIAPTVAYWPAKVKPQVCDKMIQNIDFAPTFLQVAGITPPVGMKIDGNSFAPLLWGEPFEGHTSVYSEIGLTRAVTTKDWQYIAFRVPESMQRTVDERMKDHLRLIEDMKKKNQWYEKWTVDPEARYYQMGMGAGGLSFERWQYNNGGAWKPHYFDADQLYDLKTDPLQSTNLAGDPKYAAKLAEMQKLLKTYLNDLPGTYPGLKPNIN</sequence>
<evidence type="ECO:0000256" key="2">
    <source>
        <dbReference type="ARBA" id="ARBA00022723"/>
    </source>
</evidence>
<dbReference type="RefSeq" id="WP_317833085.1">
    <property type="nucleotide sequence ID" value="NZ_CP136920.1"/>
</dbReference>
<dbReference type="InterPro" id="IPR017850">
    <property type="entry name" value="Alkaline_phosphatase_core_sf"/>
</dbReference>
<dbReference type="GO" id="GO:0046872">
    <property type="term" value="F:metal ion binding"/>
    <property type="evidence" value="ECO:0007669"/>
    <property type="project" value="UniProtKB-KW"/>
</dbReference>
<dbReference type="KEGG" id="puo:RZN69_19710"/>
<name>A0AAQ3L8L4_9BACT</name>
<dbReference type="PROSITE" id="PS00149">
    <property type="entry name" value="SULFATASE_2"/>
    <property type="match status" value="1"/>
</dbReference>
<evidence type="ECO:0000256" key="5">
    <source>
        <dbReference type="SAM" id="MobiDB-lite"/>
    </source>
</evidence>
<proteinExistence type="inferred from homology"/>
<dbReference type="Gene3D" id="3.40.720.10">
    <property type="entry name" value="Alkaline Phosphatase, subunit A"/>
    <property type="match status" value="2"/>
</dbReference>
<reference evidence="7 8" key="1">
    <citation type="submission" date="2023-10" db="EMBL/GenBank/DDBJ databases">
        <title>Rubellicoccus peritrichatus gen. nov., sp. nov., isolated from an algae of coral reef tank.</title>
        <authorList>
            <person name="Luo J."/>
        </authorList>
    </citation>
    <scope>NUCLEOTIDE SEQUENCE [LARGE SCALE GENOMIC DNA]</scope>
    <source>
        <strain evidence="7 8">CR14</strain>
    </source>
</reference>
<dbReference type="AlphaFoldDB" id="A0AAQ3L8L4"/>
<evidence type="ECO:0000313" key="7">
    <source>
        <dbReference type="EMBL" id="WOO40856.1"/>
    </source>
</evidence>
<feature type="region of interest" description="Disordered" evidence="5">
    <location>
        <begin position="247"/>
        <end position="266"/>
    </location>
</feature>
<dbReference type="Proteomes" id="UP001304300">
    <property type="component" value="Chromosome"/>
</dbReference>
<evidence type="ECO:0000256" key="1">
    <source>
        <dbReference type="ARBA" id="ARBA00008779"/>
    </source>
</evidence>
<protein>
    <submittedName>
        <fullName evidence="7">Sulfatase-like hydrolase/transferase</fullName>
    </submittedName>
</protein>
<accession>A0AAQ3L8L4</accession>
<dbReference type="PANTHER" id="PTHR42693:SF33">
    <property type="entry name" value="ARYLSULFATASE"/>
    <property type="match status" value="1"/>
</dbReference>
<evidence type="ECO:0000313" key="8">
    <source>
        <dbReference type="Proteomes" id="UP001304300"/>
    </source>
</evidence>
<dbReference type="SUPFAM" id="SSF53649">
    <property type="entry name" value="Alkaline phosphatase-like"/>
    <property type="match status" value="1"/>
</dbReference>
<dbReference type="GO" id="GO:0004065">
    <property type="term" value="F:arylsulfatase activity"/>
    <property type="evidence" value="ECO:0007669"/>
    <property type="project" value="TreeGrafter"/>
</dbReference>
<evidence type="ECO:0000256" key="4">
    <source>
        <dbReference type="ARBA" id="ARBA00022837"/>
    </source>
</evidence>
<keyword evidence="2" id="KW-0479">Metal-binding</keyword>
<comment type="similarity">
    <text evidence="1">Belongs to the sulfatase family.</text>
</comment>
<dbReference type="InterPro" id="IPR000917">
    <property type="entry name" value="Sulfatase_N"/>
</dbReference>
<evidence type="ECO:0000256" key="3">
    <source>
        <dbReference type="ARBA" id="ARBA00022801"/>
    </source>
</evidence>
<organism evidence="7 8">
    <name type="scientific">Rubellicoccus peritrichatus</name>
    <dbReference type="NCBI Taxonomy" id="3080537"/>
    <lineage>
        <taxon>Bacteria</taxon>
        <taxon>Pseudomonadati</taxon>
        <taxon>Verrucomicrobiota</taxon>
        <taxon>Opitutia</taxon>
        <taxon>Puniceicoccales</taxon>
        <taxon>Cerasicoccaceae</taxon>
        <taxon>Rubellicoccus</taxon>
    </lineage>
</organism>
<keyword evidence="8" id="KW-1185">Reference proteome</keyword>
<keyword evidence="3 7" id="KW-0378">Hydrolase</keyword>
<feature type="domain" description="Sulfatase N-terminal" evidence="6">
    <location>
        <begin position="35"/>
        <end position="375"/>
    </location>
</feature>
<keyword evidence="4" id="KW-0106">Calcium</keyword>
<dbReference type="EMBL" id="CP136920">
    <property type="protein sequence ID" value="WOO40856.1"/>
    <property type="molecule type" value="Genomic_DNA"/>
</dbReference>